<evidence type="ECO:0000313" key="2">
    <source>
        <dbReference type="Proteomes" id="UP000308600"/>
    </source>
</evidence>
<evidence type="ECO:0000313" key="1">
    <source>
        <dbReference type="EMBL" id="TFK71508.1"/>
    </source>
</evidence>
<sequence length="91" mass="10163">MSLASTSYKHTLSVTLPTIIKPEMVTISANRGDKLKVIANAWQMQNECHYEWHISFPPHDVDMSAVNAKFTPDGHLTVDVRRLPGFGSHTS</sequence>
<reference evidence="1 2" key="1">
    <citation type="journal article" date="2019" name="Nat. Ecol. Evol.">
        <title>Megaphylogeny resolves global patterns of mushroom evolution.</title>
        <authorList>
            <person name="Varga T."/>
            <person name="Krizsan K."/>
            <person name="Foldi C."/>
            <person name="Dima B."/>
            <person name="Sanchez-Garcia M."/>
            <person name="Sanchez-Ramirez S."/>
            <person name="Szollosi G.J."/>
            <person name="Szarkandi J.G."/>
            <person name="Papp V."/>
            <person name="Albert L."/>
            <person name="Andreopoulos W."/>
            <person name="Angelini C."/>
            <person name="Antonin V."/>
            <person name="Barry K.W."/>
            <person name="Bougher N.L."/>
            <person name="Buchanan P."/>
            <person name="Buyck B."/>
            <person name="Bense V."/>
            <person name="Catcheside P."/>
            <person name="Chovatia M."/>
            <person name="Cooper J."/>
            <person name="Damon W."/>
            <person name="Desjardin D."/>
            <person name="Finy P."/>
            <person name="Geml J."/>
            <person name="Haridas S."/>
            <person name="Hughes K."/>
            <person name="Justo A."/>
            <person name="Karasinski D."/>
            <person name="Kautmanova I."/>
            <person name="Kiss B."/>
            <person name="Kocsube S."/>
            <person name="Kotiranta H."/>
            <person name="LaButti K.M."/>
            <person name="Lechner B.E."/>
            <person name="Liimatainen K."/>
            <person name="Lipzen A."/>
            <person name="Lukacs Z."/>
            <person name="Mihaltcheva S."/>
            <person name="Morgado L.N."/>
            <person name="Niskanen T."/>
            <person name="Noordeloos M.E."/>
            <person name="Ohm R.A."/>
            <person name="Ortiz-Santana B."/>
            <person name="Ovrebo C."/>
            <person name="Racz N."/>
            <person name="Riley R."/>
            <person name="Savchenko A."/>
            <person name="Shiryaev A."/>
            <person name="Soop K."/>
            <person name="Spirin V."/>
            <person name="Szebenyi C."/>
            <person name="Tomsovsky M."/>
            <person name="Tulloss R.E."/>
            <person name="Uehling J."/>
            <person name="Grigoriev I.V."/>
            <person name="Vagvolgyi C."/>
            <person name="Papp T."/>
            <person name="Martin F.M."/>
            <person name="Miettinen O."/>
            <person name="Hibbett D.S."/>
            <person name="Nagy L.G."/>
        </authorList>
    </citation>
    <scope>NUCLEOTIDE SEQUENCE [LARGE SCALE GENOMIC DNA]</scope>
    <source>
        <strain evidence="1 2">NL-1719</strain>
    </source>
</reference>
<protein>
    <submittedName>
        <fullName evidence="1">Uncharacterized protein</fullName>
    </submittedName>
</protein>
<name>A0ACD3B0J5_9AGAR</name>
<gene>
    <name evidence="1" type="ORF">BDN72DRAFT_764900</name>
</gene>
<keyword evidence="2" id="KW-1185">Reference proteome</keyword>
<dbReference type="EMBL" id="ML208297">
    <property type="protein sequence ID" value="TFK71508.1"/>
    <property type="molecule type" value="Genomic_DNA"/>
</dbReference>
<proteinExistence type="predicted"/>
<dbReference type="Proteomes" id="UP000308600">
    <property type="component" value="Unassembled WGS sequence"/>
</dbReference>
<organism evidence="1 2">
    <name type="scientific">Pluteus cervinus</name>
    <dbReference type="NCBI Taxonomy" id="181527"/>
    <lineage>
        <taxon>Eukaryota</taxon>
        <taxon>Fungi</taxon>
        <taxon>Dikarya</taxon>
        <taxon>Basidiomycota</taxon>
        <taxon>Agaricomycotina</taxon>
        <taxon>Agaricomycetes</taxon>
        <taxon>Agaricomycetidae</taxon>
        <taxon>Agaricales</taxon>
        <taxon>Pluteineae</taxon>
        <taxon>Pluteaceae</taxon>
        <taxon>Pluteus</taxon>
    </lineage>
</organism>
<accession>A0ACD3B0J5</accession>